<dbReference type="Proteomes" id="UP000682733">
    <property type="component" value="Unassembled WGS sequence"/>
</dbReference>
<keyword evidence="2" id="KW-0597">Phosphoprotein</keyword>
<feature type="domain" description="Histidine kinase" evidence="9">
    <location>
        <begin position="179"/>
        <end position="316"/>
    </location>
</feature>
<dbReference type="Gene3D" id="1.20.140.20">
    <property type="entry name" value="Alpha-ketoacid/pyruvate dehydrogenase kinase, N-terminal domain"/>
    <property type="match status" value="1"/>
</dbReference>
<dbReference type="GO" id="GO:0005524">
    <property type="term" value="F:ATP binding"/>
    <property type="evidence" value="ECO:0007669"/>
    <property type="project" value="UniProtKB-UniRule"/>
</dbReference>
<evidence type="ECO:0000256" key="7">
    <source>
        <dbReference type="ARBA" id="ARBA00023128"/>
    </source>
</evidence>
<dbReference type="GO" id="GO:0005759">
    <property type="term" value="C:mitochondrial matrix"/>
    <property type="evidence" value="ECO:0007669"/>
    <property type="project" value="UniProtKB-SubCell"/>
</dbReference>
<keyword evidence="6 8" id="KW-0067">ATP-binding</keyword>
<dbReference type="SMART" id="SM00387">
    <property type="entry name" value="HATPase_c"/>
    <property type="match status" value="1"/>
</dbReference>
<dbReference type="InterPro" id="IPR005467">
    <property type="entry name" value="His_kinase_dom"/>
</dbReference>
<name>A0A814VX42_9BILA</name>
<keyword evidence="3 8" id="KW-0808">Transferase</keyword>
<dbReference type="EMBL" id="CAJNOK010013322">
    <property type="protein sequence ID" value="CAF1182096.1"/>
    <property type="molecule type" value="Genomic_DNA"/>
</dbReference>
<keyword evidence="14" id="KW-1185">Reference proteome</keyword>
<evidence type="ECO:0000313" key="14">
    <source>
        <dbReference type="Proteomes" id="UP000663829"/>
    </source>
</evidence>
<comment type="similarity">
    <text evidence="1 8">Belongs to the PDK/BCKDK protein kinase family.</text>
</comment>
<organism evidence="11 14">
    <name type="scientific">Didymodactylos carnosus</name>
    <dbReference type="NCBI Taxonomy" id="1234261"/>
    <lineage>
        <taxon>Eukaryota</taxon>
        <taxon>Metazoa</taxon>
        <taxon>Spiralia</taxon>
        <taxon>Gnathifera</taxon>
        <taxon>Rotifera</taxon>
        <taxon>Eurotatoria</taxon>
        <taxon>Bdelloidea</taxon>
        <taxon>Philodinida</taxon>
        <taxon>Philodinidae</taxon>
        <taxon>Didymodactylos</taxon>
    </lineage>
</organism>
<dbReference type="GO" id="GO:0004740">
    <property type="term" value="F:pyruvate dehydrogenase (acetyl-transferring) kinase activity"/>
    <property type="evidence" value="ECO:0007669"/>
    <property type="project" value="TreeGrafter"/>
</dbReference>
<keyword evidence="7 8" id="KW-0496">Mitochondrion</keyword>
<gene>
    <name evidence="11" type="ORF">GPM918_LOCUS23393</name>
    <name evidence="10" type="ORF">OVA965_LOCUS23114</name>
    <name evidence="12" type="ORF">SRO942_LOCUS23392</name>
    <name evidence="13" type="ORF">TMI583_LOCUS23832</name>
</gene>
<dbReference type="EMBL" id="CAJOBC010008344">
    <property type="protein sequence ID" value="CAF3959061.1"/>
    <property type="molecule type" value="Genomic_DNA"/>
</dbReference>
<evidence type="ECO:0000313" key="11">
    <source>
        <dbReference type="EMBL" id="CAF1194655.1"/>
    </source>
</evidence>
<dbReference type="EMBL" id="CAJOBA010034851">
    <property type="protein sequence ID" value="CAF3993365.1"/>
    <property type="molecule type" value="Genomic_DNA"/>
</dbReference>
<evidence type="ECO:0000256" key="2">
    <source>
        <dbReference type="ARBA" id="ARBA00022553"/>
    </source>
</evidence>
<dbReference type="InterPro" id="IPR003594">
    <property type="entry name" value="HATPase_dom"/>
</dbReference>
<evidence type="ECO:0000256" key="4">
    <source>
        <dbReference type="ARBA" id="ARBA00022741"/>
    </source>
</evidence>
<dbReference type="Pfam" id="PF02518">
    <property type="entry name" value="HATPase_c"/>
    <property type="match status" value="1"/>
</dbReference>
<evidence type="ECO:0000256" key="5">
    <source>
        <dbReference type="ARBA" id="ARBA00022777"/>
    </source>
</evidence>
<dbReference type="PANTHER" id="PTHR11947:SF20">
    <property type="entry name" value="[3-METHYL-2-OXOBUTANOATE DEHYDROGENASE [LIPOAMIDE]] KINASE, MITOCHONDRIAL"/>
    <property type="match status" value="1"/>
</dbReference>
<dbReference type="Gene3D" id="3.30.565.10">
    <property type="entry name" value="Histidine kinase-like ATPase, C-terminal domain"/>
    <property type="match status" value="1"/>
</dbReference>
<dbReference type="InterPro" id="IPR039028">
    <property type="entry name" value="BCKD/PDK"/>
</dbReference>
<dbReference type="Proteomes" id="UP000663829">
    <property type="component" value="Unassembled WGS sequence"/>
</dbReference>
<dbReference type="EC" id="2.7.11.-" evidence="8"/>
<proteinExistence type="inferred from homology"/>
<evidence type="ECO:0000313" key="12">
    <source>
        <dbReference type="EMBL" id="CAF3959061.1"/>
    </source>
</evidence>
<dbReference type="InterPro" id="IPR036890">
    <property type="entry name" value="HATPase_C_sf"/>
</dbReference>
<dbReference type="PROSITE" id="PS50109">
    <property type="entry name" value="HIS_KIN"/>
    <property type="match status" value="1"/>
</dbReference>
<dbReference type="OrthoDB" id="3264224at2759"/>
<dbReference type="PANTHER" id="PTHR11947">
    <property type="entry name" value="PYRUVATE DEHYDROGENASE KINASE"/>
    <property type="match status" value="1"/>
</dbReference>
<dbReference type="Proteomes" id="UP000681722">
    <property type="component" value="Unassembled WGS sequence"/>
</dbReference>
<comment type="subcellular location">
    <subcellularLocation>
        <location evidence="8">Mitochondrion matrix</location>
    </subcellularLocation>
</comment>
<keyword evidence="5 8" id="KW-0418">Kinase</keyword>
<dbReference type="Pfam" id="PF10436">
    <property type="entry name" value="BCDHK_Adom3"/>
    <property type="match status" value="2"/>
</dbReference>
<dbReference type="InterPro" id="IPR018955">
    <property type="entry name" value="BCDHK/PDK_N"/>
</dbReference>
<evidence type="ECO:0000256" key="8">
    <source>
        <dbReference type="RuleBase" id="RU366032"/>
    </source>
</evidence>
<evidence type="ECO:0000256" key="6">
    <source>
        <dbReference type="ARBA" id="ARBA00022840"/>
    </source>
</evidence>
<dbReference type="EMBL" id="CAJNOQ010008343">
    <property type="protein sequence ID" value="CAF1194655.1"/>
    <property type="molecule type" value="Genomic_DNA"/>
</dbReference>
<evidence type="ECO:0000313" key="10">
    <source>
        <dbReference type="EMBL" id="CAF1182096.1"/>
    </source>
</evidence>
<evidence type="ECO:0000259" key="9">
    <source>
        <dbReference type="PROSITE" id="PS50109"/>
    </source>
</evidence>
<evidence type="ECO:0000256" key="1">
    <source>
        <dbReference type="ARBA" id="ARBA00006155"/>
    </source>
</evidence>
<dbReference type="SUPFAM" id="SSF69012">
    <property type="entry name" value="alpha-ketoacid dehydrogenase kinase, N-terminal domain"/>
    <property type="match status" value="1"/>
</dbReference>
<dbReference type="SUPFAM" id="SSF55874">
    <property type="entry name" value="ATPase domain of HSP90 chaperone/DNA topoisomerase II/histidine kinase"/>
    <property type="match status" value="1"/>
</dbReference>
<keyword evidence="4 8" id="KW-0547">Nucleotide-binding</keyword>
<accession>A0A814VX42</accession>
<dbReference type="Proteomes" id="UP000677228">
    <property type="component" value="Unassembled WGS sequence"/>
</dbReference>
<dbReference type="GO" id="GO:0010906">
    <property type="term" value="P:regulation of glucose metabolic process"/>
    <property type="evidence" value="ECO:0007669"/>
    <property type="project" value="TreeGrafter"/>
</dbReference>
<evidence type="ECO:0000313" key="13">
    <source>
        <dbReference type="EMBL" id="CAF3993365.1"/>
    </source>
</evidence>
<dbReference type="InterPro" id="IPR036784">
    <property type="entry name" value="AK/P_DHK_N_sf"/>
</dbReference>
<comment type="caution">
    <text evidence="11">The sequence shown here is derived from an EMBL/GenBank/DDBJ whole genome shotgun (WGS) entry which is preliminary data.</text>
</comment>
<protein>
    <recommendedName>
        <fullName evidence="8">Protein-serine/threonine kinase</fullName>
        <ecNumber evidence="8">2.7.11.-</ecNumber>
    </recommendedName>
</protein>
<reference evidence="11" key="1">
    <citation type="submission" date="2021-02" db="EMBL/GenBank/DDBJ databases">
        <authorList>
            <person name="Nowell W R."/>
        </authorList>
    </citation>
    <scope>NUCLEOTIDE SEQUENCE</scope>
</reference>
<dbReference type="AlphaFoldDB" id="A0A814VX42"/>
<evidence type="ECO:0000256" key="3">
    <source>
        <dbReference type="ARBA" id="ARBA00022679"/>
    </source>
</evidence>
<sequence>MMYAAKSEDKSHIMRSAHYLHKDLPIRLAHRIDDFRNLPFVVACNPRLLELIKTLEQEKLFTDLLQCTLDSSSDTLPLLAEGFRETKRHIKQATLVRNFLDRALTSRLCMRILIEHHIQLHEEKPNYTGAICLSFSPKKLIEKSADLVTKLCKAQYGVSPEIRLDGHVNSTFPFIPIPLHYIVPEMLKNAFRATVEHHLHSDNELPCINVTVAVNDDELILRDRGGGMKRSVLEKIFDYHFTTTDSSADLSMMSYSDQINDKLFDKFILRETNKMSGYGFGVPTSRAFCEYFNGSLSIETMFGIGTDVYIRLGLLTSEKRVVRL</sequence>